<dbReference type="InterPro" id="IPR021820">
    <property type="entry name" value="S-locus_recpt_kinase_C"/>
</dbReference>
<evidence type="ECO:0000256" key="2">
    <source>
        <dbReference type="ARBA" id="ARBA00022475"/>
    </source>
</evidence>
<dbReference type="Proteomes" id="UP001604277">
    <property type="component" value="Unassembled WGS sequence"/>
</dbReference>
<evidence type="ECO:0000256" key="14">
    <source>
        <dbReference type="ARBA" id="ARBA00047899"/>
    </source>
</evidence>
<dbReference type="PANTHER" id="PTHR27002:SF1082">
    <property type="entry name" value="OS06G0693000 PROTEIN"/>
    <property type="match status" value="1"/>
</dbReference>
<dbReference type="InterPro" id="IPR011009">
    <property type="entry name" value="Kinase-like_dom_sf"/>
</dbReference>
<evidence type="ECO:0000256" key="3">
    <source>
        <dbReference type="ARBA" id="ARBA00022527"/>
    </source>
</evidence>
<dbReference type="FunFam" id="1.10.510.10:FF:000467">
    <property type="entry name" value="Liguleless narrow1"/>
    <property type="match status" value="1"/>
</dbReference>
<keyword evidence="4 16" id="KW-0808">Transferase</keyword>
<comment type="catalytic activity">
    <reaction evidence="15 16">
        <text>L-seryl-[protein] + ATP = O-phospho-L-seryl-[protein] + ADP + H(+)</text>
        <dbReference type="Rhea" id="RHEA:17989"/>
        <dbReference type="Rhea" id="RHEA-COMP:9863"/>
        <dbReference type="Rhea" id="RHEA-COMP:11604"/>
        <dbReference type="ChEBI" id="CHEBI:15378"/>
        <dbReference type="ChEBI" id="CHEBI:29999"/>
        <dbReference type="ChEBI" id="CHEBI:30616"/>
        <dbReference type="ChEBI" id="CHEBI:83421"/>
        <dbReference type="ChEBI" id="CHEBI:456216"/>
        <dbReference type="EC" id="2.7.11.1"/>
    </reaction>
</comment>
<keyword evidence="3 16" id="KW-0723">Serine/threonine-protein kinase</keyword>
<dbReference type="SMART" id="SM00220">
    <property type="entry name" value="S_TKc"/>
    <property type="match status" value="1"/>
</dbReference>
<comment type="similarity">
    <text evidence="16">Belongs to the protein kinase superfamily. Ser/Thr protein kinase family.</text>
</comment>
<feature type="domain" description="Apple" evidence="19">
    <location>
        <begin position="328"/>
        <end position="410"/>
    </location>
</feature>
<keyword evidence="6" id="KW-0732">Signal</keyword>
<dbReference type="PANTHER" id="PTHR27002">
    <property type="entry name" value="RECEPTOR-LIKE SERINE/THREONINE-PROTEIN KINASE SD1-8"/>
    <property type="match status" value="1"/>
</dbReference>
<gene>
    <name evidence="20" type="ORF">Fot_38957</name>
</gene>
<dbReference type="EC" id="2.7.11.1" evidence="16"/>
<dbReference type="Pfam" id="PF07714">
    <property type="entry name" value="PK_Tyr_Ser-Thr"/>
    <property type="match status" value="1"/>
</dbReference>
<evidence type="ECO:0000256" key="12">
    <source>
        <dbReference type="ARBA" id="ARBA00023157"/>
    </source>
</evidence>
<name>A0ABD1S3B4_9LAMI</name>
<dbReference type="CDD" id="cd01098">
    <property type="entry name" value="PAN_AP_plant"/>
    <property type="match status" value="1"/>
</dbReference>
<dbReference type="CDD" id="cd14066">
    <property type="entry name" value="STKc_IRAK"/>
    <property type="match status" value="1"/>
</dbReference>
<evidence type="ECO:0000256" key="6">
    <source>
        <dbReference type="ARBA" id="ARBA00022729"/>
    </source>
</evidence>
<dbReference type="InterPro" id="IPR003609">
    <property type="entry name" value="Pan_app"/>
</dbReference>
<dbReference type="Gene3D" id="3.30.200.20">
    <property type="entry name" value="Phosphorylase Kinase, domain 1"/>
    <property type="match status" value="1"/>
</dbReference>
<keyword evidence="10" id="KW-1133">Transmembrane helix</keyword>
<dbReference type="FunFam" id="2.90.10.10:FF:000001">
    <property type="entry name" value="G-type lectin S-receptor-like serine/threonine-protein kinase"/>
    <property type="match status" value="1"/>
</dbReference>
<dbReference type="InterPro" id="IPR036426">
    <property type="entry name" value="Bulb-type_lectin_dom_sf"/>
</dbReference>
<keyword evidence="5" id="KW-0812">Transmembrane</keyword>
<keyword evidence="13" id="KW-0325">Glycoprotein</keyword>
<keyword evidence="2" id="KW-1003">Cell membrane</keyword>
<dbReference type="PIRSF" id="PIRSF000641">
    <property type="entry name" value="SRK"/>
    <property type="match status" value="1"/>
</dbReference>
<dbReference type="InterPro" id="IPR008271">
    <property type="entry name" value="Ser/Thr_kinase_AS"/>
</dbReference>
<protein>
    <recommendedName>
        <fullName evidence="16">Receptor-like serine/threonine-protein kinase</fullName>
        <ecNumber evidence="16">2.7.11.1</ecNumber>
    </recommendedName>
</protein>
<dbReference type="GO" id="GO:0005886">
    <property type="term" value="C:plasma membrane"/>
    <property type="evidence" value="ECO:0007669"/>
    <property type="project" value="UniProtKB-SubCell"/>
</dbReference>
<evidence type="ECO:0000256" key="5">
    <source>
        <dbReference type="ARBA" id="ARBA00022692"/>
    </source>
</evidence>
<evidence type="ECO:0000256" key="4">
    <source>
        <dbReference type="ARBA" id="ARBA00022679"/>
    </source>
</evidence>
<dbReference type="EMBL" id="JBFOLJ010000011">
    <property type="protein sequence ID" value="KAL2495200.1"/>
    <property type="molecule type" value="Genomic_DNA"/>
</dbReference>
<organism evidence="20 21">
    <name type="scientific">Forsythia ovata</name>
    <dbReference type="NCBI Taxonomy" id="205694"/>
    <lineage>
        <taxon>Eukaryota</taxon>
        <taxon>Viridiplantae</taxon>
        <taxon>Streptophyta</taxon>
        <taxon>Embryophyta</taxon>
        <taxon>Tracheophyta</taxon>
        <taxon>Spermatophyta</taxon>
        <taxon>Magnoliopsida</taxon>
        <taxon>eudicotyledons</taxon>
        <taxon>Gunneridae</taxon>
        <taxon>Pentapetalae</taxon>
        <taxon>asterids</taxon>
        <taxon>lamiids</taxon>
        <taxon>Lamiales</taxon>
        <taxon>Oleaceae</taxon>
        <taxon>Forsythieae</taxon>
        <taxon>Forsythia</taxon>
    </lineage>
</organism>
<keyword evidence="9 16" id="KW-0067">ATP-binding</keyword>
<dbReference type="SUPFAM" id="SSF51110">
    <property type="entry name" value="alpha-D-mannose-specific plant lectins"/>
    <property type="match status" value="1"/>
</dbReference>
<evidence type="ECO:0000256" key="15">
    <source>
        <dbReference type="ARBA" id="ARBA00048679"/>
    </source>
</evidence>
<dbReference type="FunFam" id="3.30.200.20:FF:000195">
    <property type="entry name" value="G-type lectin S-receptor-like serine/threonine-protein kinase"/>
    <property type="match status" value="1"/>
</dbReference>
<keyword evidence="7 16" id="KW-0547">Nucleotide-binding</keyword>
<dbReference type="PROSITE" id="PS00108">
    <property type="entry name" value="PROTEIN_KINASE_ST"/>
    <property type="match status" value="1"/>
</dbReference>
<keyword evidence="11" id="KW-0472">Membrane</keyword>
<evidence type="ECO:0000256" key="1">
    <source>
        <dbReference type="ARBA" id="ARBA00004251"/>
    </source>
</evidence>
<evidence type="ECO:0000313" key="21">
    <source>
        <dbReference type="Proteomes" id="UP001604277"/>
    </source>
</evidence>
<dbReference type="InterPro" id="IPR024171">
    <property type="entry name" value="SRK-like_kinase"/>
</dbReference>
<evidence type="ECO:0000259" key="18">
    <source>
        <dbReference type="PROSITE" id="PS50927"/>
    </source>
</evidence>
<dbReference type="InterPro" id="IPR000719">
    <property type="entry name" value="Prot_kinase_dom"/>
</dbReference>
<dbReference type="AlphaFoldDB" id="A0ABD1S3B4"/>
<accession>A0ABD1S3B4</accession>
<proteinExistence type="inferred from homology"/>
<dbReference type="Pfam" id="PF01453">
    <property type="entry name" value="B_lectin"/>
    <property type="match status" value="1"/>
</dbReference>
<evidence type="ECO:0000259" key="19">
    <source>
        <dbReference type="PROSITE" id="PS50948"/>
    </source>
</evidence>
<comment type="subcellular location">
    <subcellularLocation>
        <location evidence="1">Cell membrane</location>
        <topology evidence="1">Single-pass type I membrane protein</topology>
    </subcellularLocation>
</comment>
<reference evidence="21" key="1">
    <citation type="submission" date="2024-07" db="EMBL/GenBank/DDBJ databases">
        <title>Two chromosome-level genome assemblies of Korean endemic species Abeliophyllum distichum and Forsythia ovata (Oleaceae).</title>
        <authorList>
            <person name="Jang H."/>
        </authorList>
    </citation>
    <scope>NUCLEOTIDE SEQUENCE [LARGE SCALE GENOMIC DNA]</scope>
</reference>
<evidence type="ECO:0000313" key="20">
    <source>
        <dbReference type="EMBL" id="KAL2495200.1"/>
    </source>
</evidence>
<dbReference type="InterPro" id="IPR001245">
    <property type="entry name" value="Ser-Thr/Tyr_kinase_cat_dom"/>
</dbReference>
<evidence type="ECO:0000256" key="13">
    <source>
        <dbReference type="ARBA" id="ARBA00023180"/>
    </source>
</evidence>
<dbReference type="PROSITE" id="PS50948">
    <property type="entry name" value="PAN"/>
    <property type="match status" value="1"/>
</dbReference>
<sequence>MSMLYGGNSLLLETVLSKKFDRLKDADLGKNIVFSSDNGILNKTRSKVNILVSLSCNTDISMLAWRISMFLGETCRNKLLQKWPVINRFDQKESRSTSVVMIRGKSLNSLVLYILVVLYSCPLRFCTSRDNIAANLVIKDPETIVSKGQNFKLGFFSPVNNSRRYVGIWYNYNVSEPTLVWVANRDKALNDSSGTVMINEDGNIVVMNGDKEILWSSNVKNTKMNTSAQLLDSGNLVLRESSSGHIIWETFKYPFDSFFTRMKLSHSINVVEKATTSCGNGTCGPFGICNSENSPICSCLKGFDPLNQGQWEAGNWTSGCGRRTLLECERNNGTSSGSIEDRFLKLETIKAPDYGDRQPGQESECEGLCLKNCSCIAYAHDVGIYCLFWTGSLINIRKFSAGSDLFIRLANSEFGITILSEHGEGRPSDSVDVSLGDDMSNVSIEELPLFKFEMLVNATDNFHDGNKLGKGGFGPVYKGQLANGREIAIKRLSRTSTQGTKEFMNEVALISKLQHRNLVRLLGCCVEKGEKMLVYEYMPNKSLDAHLFDQSQEILDWKLRFSIIEGIARGLLYLHRDSRLRIVHRDLKPSNILLDNDWNPKISDFGMARIFGGNQDHASTVRVVGTYGYMAPEYAMEGRFSERSDVFSFGVLMLEIVSGRRNTSFYKHESSVSLLGYAWKLWNEDDVVALIDPRILSTSYRAEIIRCIHIGLLCVQELPKDRPNISSVLSMLRSEIVELPEPKQTAFAEKWSRSHTGTGSSQQSQKSSCSLNNVTLTVVDAR</sequence>
<evidence type="ECO:0000256" key="7">
    <source>
        <dbReference type="ARBA" id="ARBA00022741"/>
    </source>
</evidence>
<evidence type="ECO:0000256" key="11">
    <source>
        <dbReference type="ARBA" id="ARBA00023136"/>
    </source>
</evidence>
<evidence type="ECO:0000256" key="8">
    <source>
        <dbReference type="ARBA" id="ARBA00022777"/>
    </source>
</evidence>
<evidence type="ECO:0000256" key="16">
    <source>
        <dbReference type="PIRNR" id="PIRNR000641"/>
    </source>
</evidence>
<feature type="domain" description="Protein kinase" evidence="17">
    <location>
        <begin position="462"/>
        <end position="737"/>
    </location>
</feature>
<dbReference type="InterPro" id="IPR000858">
    <property type="entry name" value="S_locus_glycoprot_dom"/>
</dbReference>
<evidence type="ECO:0000256" key="9">
    <source>
        <dbReference type="ARBA" id="ARBA00022840"/>
    </source>
</evidence>
<comment type="catalytic activity">
    <reaction evidence="14 16">
        <text>L-threonyl-[protein] + ATP = O-phospho-L-threonyl-[protein] + ADP + H(+)</text>
        <dbReference type="Rhea" id="RHEA:46608"/>
        <dbReference type="Rhea" id="RHEA-COMP:11060"/>
        <dbReference type="Rhea" id="RHEA-COMP:11605"/>
        <dbReference type="ChEBI" id="CHEBI:15378"/>
        <dbReference type="ChEBI" id="CHEBI:30013"/>
        <dbReference type="ChEBI" id="CHEBI:30616"/>
        <dbReference type="ChEBI" id="CHEBI:61977"/>
        <dbReference type="ChEBI" id="CHEBI:456216"/>
        <dbReference type="EC" id="2.7.11.1"/>
    </reaction>
</comment>
<dbReference type="Gene3D" id="1.10.510.10">
    <property type="entry name" value="Transferase(Phosphotransferase) domain 1"/>
    <property type="match status" value="1"/>
</dbReference>
<dbReference type="SMART" id="SM00108">
    <property type="entry name" value="B_lectin"/>
    <property type="match status" value="1"/>
</dbReference>
<dbReference type="SUPFAM" id="SSF56112">
    <property type="entry name" value="Protein kinase-like (PK-like)"/>
    <property type="match status" value="1"/>
</dbReference>
<dbReference type="PROSITE" id="PS50927">
    <property type="entry name" value="BULB_LECTIN"/>
    <property type="match status" value="1"/>
</dbReference>
<dbReference type="GO" id="GO:0005524">
    <property type="term" value="F:ATP binding"/>
    <property type="evidence" value="ECO:0007669"/>
    <property type="project" value="UniProtKB-KW"/>
</dbReference>
<comment type="caution">
    <text evidence="20">The sequence shown here is derived from an EMBL/GenBank/DDBJ whole genome shotgun (WGS) entry which is preliminary data.</text>
</comment>
<dbReference type="Pfam" id="PF08276">
    <property type="entry name" value="PAN_2"/>
    <property type="match status" value="1"/>
</dbReference>
<dbReference type="PROSITE" id="PS50011">
    <property type="entry name" value="PROTEIN_KINASE_DOM"/>
    <property type="match status" value="1"/>
</dbReference>
<dbReference type="GO" id="GO:0004674">
    <property type="term" value="F:protein serine/threonine kinase activity"/>
    <property type="evidence" value="ECO:0007669"/>
    <property type="project" value="UniProtKB-KW"/>
</dbReference>
<dbReference type="CDD" id="cd00028">
    <property type="entry name" value="B_lectin"/>
    <property type="match status" value="1"/>
</dbReference>
<keyword evidence="21" id="KW-1185">Reference proteome</keyword>
<dbReference type="Gene3D" id="2.90.10.10">
    <property type="entry name" value="Bulb-type lectin domain"/>
    <property type="match status" value="1"/>
</dbReference>
<dbReference type="InterPro" id="IPR001480">
    <property type="entry name" value="Bulb-type_lectin_dom"/>
</dbReference>
<keyword evidence="8 16" id="KW-0418">Kinase</keyword>
<dbReference type="Pfam" id="PF00954">
    <property type="entry name" value="S_locus_glycop"/>
    <property type="match status" value="1"/>
</dbReference>
<evidence type="ECO:0000259" key="17">
    <source>
        <dbReference type="PROSITE" id="PS50011"/>
    </source>
</evidence>
<feature type="domain" description="Bulb-type lectin" evidence="18">
    <location>
        <begin position="129"/>
        <end position="251"/>
    </location>
</feature>
<dbReference type="Pfam" id="PF11883">
    <property type="entry name" value="DUF3403"/>
    <property type="match status" value="1"/>
</dbReference>
<keyword evidence="12" id="KW-1015">Disulfide bond</keyword>
<dbReference type="SMART" id="SM00473">
    <property type="entry name" value="PAN_AP"/>
    <property type="match status" value="1"/>
</dbReference>
<evidence type="ECO:0000256" key="10">
    <source>
        <dbReference type="ARBA" id="ARBA00022989"/>
    </source>
</evidence>